<dbReference type="SUPFAM" id="SSF53850">
    <property type="entry name" value="Periplasmic binding protein-like II"/>
    <property type="match status" value="1"/>
</dbReference>
<dbReference type="RefSeq" id="WP_109279954.1">
    <property type="nucleotide sequence ID" value="NZ_JBFAUK010000031.1"/>
</dbReference>
<evidence type="ECO:0000259" key="5">
    <source>
        <dbReference type="PROSITE" id="PS50931"/>
    </source>
</evidence>
<evidence type="ECO:0000256" key="3">
    <source>
        <dbReference type="ARBA" id="ARBA00023125"/>
    </source>
</evidence>
<keyword evidence="7" id="KW-1185">Reference proteome</keyword>
<sequence length="303" mass="32280">MLSWERLRVFAAVARHGSVHAAAETLHVTASAVSQHLRRLERESGCKLVERDGRGIRLTHAGRVLAASAQRMDTVAAQAGTDLAAISGLVAGPLRVGAVASALRALLPETLLALTSRYPRLVPEVLDGETAELLPGLRAGRLDAVVMESWTHAPAAIPPAIRTQALVHEPAMLAVHEAHPLARLGEVPLSGLDDLVWACCPEGSDAHRALVQLLRRHSGAEVRVRYRVADYSTQLRLVAAGVTAALVPRMAIPQAHPGVRLIPCRPAVTRTVCVATAEPAETPAVHAFVAEMIRTARRLVPAD</sequence>
<proteinExistence type="inferred from homology"/>
<keyword evidence="4" id="KW-0804">Transcription</keyword>
<comment type="caution">
    <text evidence="6">The sequence shown here is derived from an EMBL/GenBank/DDBJ whole genome shotgun (WGS) entry which is preliminary data.</text>
</comment>
<dbReference type="InterPro" id="IPR036390">
    <property type="entry name" value="WH_DNA-bd_sf"/>
</dbReference>
<evidence type="ECO:0000256" key="4">
    <source>
        <dbReference type="ARBA" id="ARBA00023163"/>
    </source>
</evidence>
<dbReference type="PROSITE" id="PS50931">
    <property type="entry name" value="HTH_LYSR"/>
    <property type="match status" value="1"/>
</dbReference>
<dbReference type="Pfam" id="PF03466">
    <property type="entry name" value="LysR_substrate"/>
    <property type="match status" value="1"/>
</dbReference>
<evidence type="ECO:0000256" key="2">
    <source>
        <dbReference type="ARBA" id="ARBA00023015"/>
    </source>
</evidence>
<keyword evidence="2" id="KW-0805">Transcription regulation</keyword>
<accession>A0ABV3K5A4</accession>
<dbReference type="SUPFAM" id="SSF46785">
    <property type="entry name" value="Winged helix' DNA-binding domain"/>
    <property type="match status" value="1"/>
</dbReference>
<evidence type="ECO:0000313" key="7">
    <source>
        <dbReference type="Proteomes" id="UP001552594"/>
    </source>
</evidence>
<dbReference type="Proteomes" id="UP001552594">
    <property type="component" value="Unassembled WGS sequence"/>
</dbReference>
<comment type="similarity">
    <text evidence="1">Belongs to the LysR transcriptional regulatory family.</text>
</comment>
<keyword evidence="3" id="KW-0238">DNA-binding</keyword>
<dbReference type="Pfam" id="PF00126">
    <property type="entry name" value="HTH_1"/>
    <property type="match status" value="1"/>
</dbReference>
<protein>
    <submittedName>
        <fullName evidence="6">LysR family transcriptional regulator</fullName>
    </submittedName>
</protein>
<dbReference type="EMBL" id="JBFAUK010000031">
    <property type="protein sequence ID" value="MEV5510336.1"/>
    <property type="molecule type" value="Genomic_DNA"/>
</dbReference>
<evidence type="ECO:0000256" key="1">
    <source>
        <dbReference type="ARBA" id="ARBA00009437"/>
    </source>
</evidence>
<evidence type="ECO:0000313" key="6">
    <source>
        <dbReference type="EMBL" id="MEV5510336.1"/>
    </source>
</evidence>
<dbReference type="Gene3D" id="1.10.10.10">
    <property type="entry name" value="Winged helix-like DNA-binding domain superfamily/Winged helix DNA-binding domain"/>
    <property type="match status" value="1"/>
</dbReference>
<gene>
    <name evidence="6" type="ORF">AB0L16_28575</name>
</gene>
<dbReference type="InterPro" id="IPR036388">
    <property type="entry name" value="WH-like_DNA-bd_sf"/>
</dbReference>
<dbReference type="PANTHER" id="PTHR30346:SF29">
    <property type="entry name" value="LYSR SUBSTRATE-BINDING"/>
    <property type="match status" value="1"/>
</dbReference>
<organism evidence="6 7">
    <name type="scientific">Streptomyces orinoci</name>
    <name type="common">Streptoverticillium orinoci</name>
    <dbReference type="NCBI Taxonomy" id="67339"/>
    <lineage>
        <taxon>Bacteria</taxon>
        <taxon>Bacillati</taxon>
        <taxon>Actinomycetota</taxon>
        <taxon>Actinomycetes</taxon>
        <taxon>Kitasatosporales</taxon>
        <taxon>Streptomycetaceae</taxon>
        <taxon>Streptomyces</taxon>
    </lineage>
</organism>
<dbReference type="Gene3D" id="3.40.190.10">
    <property type="entry name" value="Periplasmic binding protein-like II"/>
    <property type="match status" value="2"/>
</dbReference>
<dbReference type="InterPro" id="IPR005119">
    <property type="entry name" value="LysR_subst-bd"/>
</dbReference>
<feature type="domain" description="HTH lysR-type" evidence="5">
    <location>
        <begin position="2"/>
        <end position="59"/>
    </location>
</feature>
<name>A0ABV3K5A4_STRON</name>
<dbReference type="InterPro" id="IPR000847">
    <property type="entry name" value="LysR_HTH_N"/>
</dbReference>
<dbReference type="PANTHER" id="PTHR30346">
    <property type="entry name" value="TRANSCRIPTIONAL DUAL REGULATOR HCAR-RELATED"/>
    <property type="match status" value="1"/>
</dbReference>
<reference evidence="6 7" key="1">
    <citation type="submission" date="2024-06" db="EMBL/GenBank/DDBJ databases">
        <title>The Natural Products Discovery Center: Release of the First 8490 Sequenced Strains for Exploring Actinobacteria Biosynthetic Diversity.</title>
        <authorList>
            <person name="Kalkreuter E."/>
            <person name="Kautsar S.A."/>
            <person name="Yang D."/>
            <person name="Bader C.D."/>
            <person name="Teijaro C.N."/>
            <person name="Fluegel L."/>
            <person name="Davis C.M."/>
            <person name="Simpson J.R."/>
            <person name="Lauterbach L."/>
            <person name="Steele A.D."/>
            <person name="Gui C."/>
            <person name="Meng S."/>
            <person name="Li G."/>
            <person name="Viehrig K."/>
            <person name="Ye F."/>
            <person name="Su P."/>
            <person name="Kiefer A.F."/>
            <person name="Nichols A."/>
            <person name="Cepeda A.J."/>
            <person name="Yan W."/>
            <person name="Fan B."/>
            <person name="Jiang Y."/>
            <person name="Adhikari A."/>
            <person name="Zheng C.-J."/>
            <person name="Schuster L."/>
            <person name="Cowan T.M."/>
            <person name="Smanski M.J."/>
            <person name="Chevrette M.G."/>
            <person name="De Carvalho L.P.S."/>
            <person name="Shen B."/>
        </authorList>
    </citation>
    <scope>NUCLEOTIDE SEQUENCE [LARGE SCALE GENOMIC DNA]</scope>
    <source>
        <strain evidence="6 7">NPDC052347</strain>
    </source>
</reference>